<name>A0A132NM76_GIAIN</name>
<dbReference type="VEuPathDB" id="GiardiaDB:QR46_4856"/>
<reference evidence="1 2" key="1">
    <citation type="journal article" date="2015" name="Mol. Biochem. Parasitol.">
        <title>Identification of polymorphic genes for use in assemblage B genotyping assays through comparative genomics of multiple assemblage B Giardia duodenalis isolates.</title>
        <authorList>
            <person name="Wielinga C."/>
            <person name="Thompson R.C."/>
            <person name="Monis P."/>
            <person name="Ryan U."/>
        </authorList>
    </citation>
    <scope>NUCLEOTIDE SEQUENCE [LARGE SCALE GENOMIC DNA]</scope>
    <source>
        <strain evidence="1 2">BAH15c1</strain>
    </source>
</reference>
<keyword evidence="1" id="KW-0808">Transferase</keyword>
<dbReference type="GO" id="GO:0004674">
    <property type="term" value="F:protein serine/threonine kinase activity"/>
    <property type="evidence" value="ECO:0007669"/>
    <property type="project" value="UniProtKB-KW"/>
</dbReference>
<dbReference type="AlphaFoldDB" id="A0A132NM76"/>
<comment type="caution">
    <text evidence="1">The sequence shown here is derived from an EMBL/GenBank/DDBJ whole genome shotgun (WGS) entry which is preliminary data.</text>
</comment>
<accession>A0A132NM76</accession>
<sequence length="52" mass="5565">MEPAPAWALSVGPIQAWLLAATLSESHLLPRGLKKVLQGIVPRMSKGQSTDL</sequence>
<protein>
    <submittedName>
        <fullName evidence="1">Serine/threonine protein kinase</fullName>
    </submittedName>
</protein>
<dbReference type="EMBL" id="JXTI01000258">
    <property type="protein sequence ID" value="KWX11185.1"/>
    <property type="molecule type" value="Genomic_DNA"/>
</dbReference>
<gene>
    <name evidence="1" type="ORF">QR46_4856</name>
</gene>
<keyword evidence="1" id="KW-0418">Kinase</keyword>
<proteinExistence type="predicted"/>
<organism evidence="1 2">
    <name type="scientific">Giardia duodenalis assemblage B</name>
    <dbReference type="NCBI Taxonomy" id="1394984"/>
    <lineage>
        <taxon>Eukaryota</taxon>
        <taxon>Metamonada</taxon>
        <taxon>Diplomonadida</taxon>
        <taxon>Hexamitidae</taxon>
        <taxon>Giardiinae</taxon>
        <taxon>Giardia</taxon>
    </lineage>
</organism>
<dbReference type="Proteomes" id="UP000070089">
    <property type="component" value="Unassembled WGS sequence"/>
</dbReference>
<evidence type="ECO:0000313" key="1">
    <source>
        <dbReference type="EMBL" id="KWX11185.1"/>
    </source>
</evidence>
<keyword evidence="1" id="KW-0723">Serine/threonine-protein kinase</keyword>
<evidence type="ECO:0000313" key="2">
    <source>
        <dbReference type="Proteomes" id="UP000070089"/>
    </source>
</evidence>